<name>A0A1I7RVC0_BURXY</name>
<keyword evidence="6" id="KW-1185">Reference proteome</keyword>
<dbReference type="WBParaSite" id="BXY_0468100.1">
    <property type="protein sequence ID" value="BXY_0468100.1"/>
    <property type="gene ID" value="BXY_0468100"/>
</dbReference>
<dbReference type="Proteomes" id="UP000659654">
    <property type="component" value="Unassembled WGS sequence"/>
</dbReference>
<proteinExistence type="predicted"/>
<evidence type="ECO:0000313" key="7">
    <source>
        <dbReference type="WBParaSite" id="BXY_0468100.1"/>
    </source>
</evidence>
<dbReference type="Proteomes" id="UP000095284">
    <property type="component" value="Unplaced"/>
</dbReference>
<reference evidence="4" key="2">
    <citation type="submission" date="2020-08" db="EMBL/GenBank/DDBJ databases">
        <authorList>
            <person name="Kikuchi T."/>
        </authorList>
    </citation>
    <scope>NUCLEOTIDE SEQUENCE</scope>
    <source>
        <strain evidence="3">Ka4C1</strain>
    </source>
</reference>
<keyword evidence="2" id="KW-1133">Transmembrane helix</keyword>
<dbReference type="EMBL" id="CAJFCV020000001">
    <property type="protein sequence ID" value="CAG9086659.1"/>
    <property type="molecule type" value="Genomic_DNA"/>
</dbReference>
<feature type="region of interest" description="Disordered" evidence="1">
    <location>
        <begin position="41"/>
        <end position="102"/>
    </location>
</feature>
<reference evidence="7" key="1">
    <citation type="submission" date="2016-11" db="UniProtKB">
        <authorList>
            <consortium name="WormBaseParasite"/>
        </authorList>
    </citation>
    <scope>IDENTIFICATION</scope>
</reference>
<dbReference type="EMBL" id="CAJFDI010000001">
    <property type="protein sequence ID" value="CAD5210585.1"/>
    <property type="molecule type" value="Genomic_DNA"/>
</dbReference>
<organism evidence="5 7">
    <name type="scientific">Bursaphelenchus xylophilus</name>
    <name type="common">Pinewood nematode worm</name>
    <name type="synonym">Aphelenchoides xylophilus</name>
    <dbReference type="NCBI Taxonomy" id="6326"/>
    <lineage>
        <taxon>Eukaryota</taxon>
        <taxon>Metazoa</taxon>
        <taxon>Ecdysozoa</taxon>
        <taxon>Nematoda</taxon>
        <taxon>Chromadorea</taxon>
        <taxon>Rhabditida</taxon>
        <taxon>Tylenchina</taxon>
        <taxon>Tylenchomorpha</taxon>
        <taxon>Aphelenchoidea</taxon>
        <taxon>Aphelenchoididae</taxon>
        <taxon>Bursaphelenchus</taxon>
    </lineage>
</organism>
<evidence type="ECO:0000313" key="4">
    <source>
        <dbReference type="EMBL" id="CAG9086659.1"/>
    </source>
</evidence>
<evidence type="ECO:0000313" key="3">
    <source>
        <dbReference type="EMBL" id="CAD5210585.1"/>
    </source>
</evidence>
<evidence type="ECO:0000256" key="2">
    <source>
        <dbReference type="SAM" id="Phobius"/>
    </source>
</evidence>
<dbReference type="AlphaFoldDB" id="A0A1I7RVC0"/>
<protein>
    <submittedName>
        <fullName evidence="3">(pine wood nematode) hypothetical protein</fullName>
    </submittedName>
</protein>
<feature type="region of interest" description="Disordered" evidence="1">
    <location>
        <begin position="1"/>
        <end position="28"/>
    </location>
</feature>
<dbReference type="SMR" id="A0A1I7RVC0"/>
<dbReference type="Proteomes" id="UP000582659">
    <property type="component" value="Unassembled WGS sequence"/>
</dbReference>
<accession>A0A1I7RVC0</accession>
<gene>
    <name evidence="3" type="ORF">BXYJ_LOCUS2002</name>
</gene>
<feature type="transmembrane region" description="Helical" evidence="2">
    <location>
        <begin position="114"/>
        <end position="136"/>
    </location>
</feature>
<keyword evidence="2" id="KW-0472">Membrane</keyword>
<evidence type="ECO:0000256" key="1">
    <source>
        <dbReference type="SAM" id="MobiDB-lite"/>
    </source>
</evidence>
<sequence length="143" mass="15670">MMDPYEPYEKMLPDGAVPPPPVQPAYVNPYLYPTNNNVVPNQNMPLDYDYQRAPNNQIPPGDLPPPGNQMPGQTAPQPPMTPLDSISPESEPEETETGDDLHSALRASFRQTGFVSIGMVVAIGIVVHLVSIVLVISDFFNIK</sequence>
<evidence type="ECO:0000313" key="6">
    <source>
        <dbReference type="Proteomes" id="UP000659654"/>
    </source>
</evidence>
<evidence type="ECO:0000313" key="5">
    <source>
        <dbReference type="Proteomes" id="UP000095284"/>
    </source>
</evidence>
<keyword evidence="2" id="KW-0812">Transmembrane</keyword>